<dbReference type="InterPro" id="IPR013783">
    <property type="entry name" value="Ig-like_fold"/>
</dbReference>
<dbReference type="Gene3D" id="2.60.40.10">
    <property type="entry name" value="Immunoglobulins"/>
    <property type="match status" value="9"/>
</dbReference>
<dbReference type="InterPro" id="IPR050991">
    <property type="entry name" value="ECM_Regulatory_Proteins"/>
</dbReference>
<evidence type="ECO:0000256" key="2">
    <source>
        <dbReference type="SAM" id="MobiDB-lite"/>
    </source>
</evidence>
<dbReference type="VEuPathDB" id="TriTrypDB:BSAL_09895"/>
<evidence type="ECO:0000259" key="3">
    <source>
        <dbReference type="PROSITE" id="PS50853"/>
    </source>
</evidence>
<dbReference type="OrthoDB" id="504170at2759"/>
<feature type="region of interest" description="Disordered" evidence="2">
    <location>
        <begin position="1616"/>
        <end position="1649"/>
    </location>
</feature>
<feature type="domain" description="Fibronectin type-III" evidence="3">
    <location>
        <begin position="1237"/>
        <end position="1338"/>
    </location>
</feature>
<dbReference type="InterPro" id="IPR003961">
    <property type="entry name" value="FN3_dom"/>
</dbReference>
<dbReference type="SUPFAM" id="SSF49265">
    <property type="entry name" value="Fibronectin type III"/>
    <property type="match status" value="9"/>
</dbReference>
<feature type="domain" description="Fibronectin type-III" evidence="3">
    <location>
        <begin position="905"/>
        <end position="1001"/>
    </location>
</feature>
<dbReference type="PANTHER" id="PTHR46708:SF2">
    <property type="entry name" value="FIBRONECTIN TYPE-III DOMAIN-CONTAINING PROTEIN"/>
    <property type="match status" value="1"/>
</dbReference>
<sequence>MLVRVQVRSLIDNTSDGGSPTWNAWASSEVTTLKDAECSVASVSSEFIHGKIKWGSDLVRTGPSSTHAAVAAASLHVKVRERGTFLTSDLCEKELAPDSDEFIIRDVPSSGIFEVSVRAISIYGDVGKWSSPVRYLTLNSVELSLPHVGEDFGVVAWRREEEEKFLPSESAIEELVMIVELMPSQRELDVDAQAKRIQVDAQTFSNEVRKYRLRNLLPGRSYNIRSRYRNSLGDWTQWSSLRFATLSPVLMPDAQIVGHNFIQVTWQRAEPENREGAAPAGSFESTTRDVKSWEIRCTVGKAQTSMELPPAERETKLVNLLPGVEYSIDVRALTTAGEWGLWSEPLIVTTLHRLKCRAEVTGETWITVDWNRRDRQYVDSITRYHVQLNSINSSFRVAKYFPANVTSYTFEGLKPDTPFQCIIQAFSDQRWGPWSEPTDCRTCTPCAAHLIRRGEDFVQLRWNSDYYQSASVEPMDRKFQLRIHRPRVEDEHAGESIAPKALVVEETNVNTFRVARLPPFSRITVQVRCYDHSLQAWCDWGPEKQFRTLPTAMVVTHIGETTVELSWARRVRVMSGITDEDEEAGAVDPLAPVDVLKYIIRLHLVDPNGCDQEVCKYHFDHTMPTTAAITELKPDTNYSLQLSYLDHDDVWSSLSARHCFRTSPLMQITVLDVTEGACALHWGRWKGGMTELPLNEKAFRVVVTRVNGNEPPRQYNVLEDNRYIIRELLPSTVYKIQVAAALHTGSAWGCWSEPAFIFTTPAMEAELVQVGEDYCHVAWKRGETTNFSRMFPNAALSVVPSYVPDAPVAPRPIPRPEEGNVVYAGDSQVVEYHVQLFKVSLPPADDPDALPIRELFYEAKLNDFQDNVRIPSLTASTPYEALVSACTKSKQWGCWSAPLEFCTSTPTEVRVSDITQDHIRVVWGNDGAIERDVWKFQLRIQGHDDEYLREVELESDVTSYLLNNLSVNACYSVRLRRFLSSDKDWGQWSEAVYILIKAVPTEIVEVSQDWAHLKWSNKPPADKNIVKVQFLSLLGKSGATVVRLDAETQHYIFQDLKPNTLFGCHLLSIEQSSTYQAIPERTSSPTSGSSKGGPKMEMDSNVAPYSIPVVSSDFAAYLNAAVAFRTHGPLILRVERTGQNFALLRWTSAGDNADKAAEESSGAVGHHYEVECLDLDSDPEDRKVIKVTGTFAIIRNLRPASNLRFAVRAVAERSEAPCQWSTPIVSRILPMIEPRLGPGDGTDTPGIGEDYVLVHWDNHMANHGMAFEVRLTQLEGVEQETETISPTTDTRYHFKALANDTKYRIEVRTCTTLTLGYQITEVLLGEWSVPILCATLSPMAVAVSDIVESSAVLHWRRRNYAQRSCWWVRDEKEDIALKTEIATISSFHVRITATESGTVVCDEQIADHQESFARCCLPLKALSPATKYAAVIRSSTGVMWGAWSDPVHFQTSSACDVKVLMIGERYVAIKWARENKLSTSSATVDAVVRHWEVNFSLLGATDTKASQRVVYVECEQSMHCIGGLECNTPYNVTVRPLYDNSATGMWSTPTYFVTKAPFKVDVGKVGETFVQVSWERGRQETVQTKMRIRHMEVMRAMSAQIEELEIQLAKKKEALQGEDGDEAPVQAGDLNEDQARNEESTSDGPKRTPIEELAARIEDMQQKMNRRQKLSTLQIADLERATMYPTGEDIRYELIVHGGAMEGEEQPFLFRRRLGKGELHCRLEGLQPKTIYEVTVRALFTNGLTMTGMGSTEVGDVVEDPTMEGVDGTPWGPWSDRTRFATLKPIVAKAKSVGSECIAVEWDTGGMGGEDKDGGAGSQRTAITKFQLQMMELKRQEGAKEGKQRPIITLEDPSLKGYVIGGLSPNNLYSITVRVCYEGDKWGVWSTPVNFMTMPKLLCKLQSVAERQLEFLLWRDTQLAPPTDVPNAVVWKPLITDHQLAINGLPCSQTFSIESSTSTLLTLDTLAIDTEYSVSVKDRVEEYWQEYNVVLRCETVAYAPQRPTLLERKGQNVAIAWNHKQSLAASKQYLYCVEMALKDDAGKKEMSNRALQRGGHLNASTSSASHGDFEVLGYTSASLFRMVLPHSVHNCYFRVKVCKTSQTIDGEPQPVTINSANPQHISMDNPQMYIWSKPSTVAHFKTPSVPDHPTGLCITDLTNNSATLRWKRPENHADHSDLLYRVYLNNSYQERFTCICETTQIHCPLKDLIPNCHYRVAVTAESTMGTSLQNNTLHFSTRVTPNSAEPESSFKGLKKNKPLSSTLPPRTALKAPAEVLEALRNKKSPTGDDGGFTALLDDTASTVFTAVRLTQQRRSPPRSADGRPNSSQRPRNLPPLHSDVNASI</sequence>
<keyword evidence="1" id="KW-0677">Repeat</keyword>
<feature type="region of interest" description="Disordered" evidence="2">
    <location>
        <begin position="1077"/>
        <end position="1097"/>
    </location>
</feature>
<evidence type="ECO:0000313" key="4">
    <source>
        <dbReference type="EMBL" id="CUG87387.1"/>
    </source>
</evidence>
<evidence type="ECO:0000313" key="5">
    <source>
        <dbReference type="Proteomes" id="UP000051952"/>
    </source>
</evidence>
<keyword evidence="5" id="KW-1185">Reference proteome</keyword>
<dbReference type="EMBL" id="CYKH01001507">
    <property type="protein sequence ID" value="CUG87387.1"/>
    <property type="molecule type" value="Genomic_DNA"/>
</dbReference>
<proteinExistence type="predicted"/>
<dbReference type="Pfam" id="PF00041">
    <property type="entry name" value="fn3"/>
    <property type="match status" value="2"/>
</dbReference>
<evidence type="ECO:0000256" key="1">
    <source>
        <dbReference type="ARBA" id="ARBA00022737"/>
    </source>
</evidence>
<dbReference type="SMART" id="SM00060">
    <property type="entry name" value="FN3"/>
    <property type="match status" value="15"/>
</dbReference>
<feature type="domain" description="Fibronectin type-III" evidence="3">
    <location>
        <begin position="1128"/>
        <end position="1231"/>
    </location>
</feature>
<feature type="domain" description="Fibronectin type-III" evidence="3">
    <location>
        <begin position="350"/>
        <end position="445"/>
    </location>
</feature>
<feature type="compositionally biased region" description="Basic and acidic residues" evidence="2">
    <location>
        <begin position="1633"/>
        <end position="1649"/>
    </location>
</feature>
<reference evidence="5" key="1">
    <citation type="submission" date="2015-09" db="EMBL/GenBank/DDBJ databases">
        <authorList>
            <consortium name="Pathogen Informatics"/>
        </authorList>
    </citation>
    <scope>NUCLEOTIDE SEQUENCE [LARGE SCALE GENOMIC DNA]</scope>
    <source>
        <strain evidence="5">Lake Konstanz</strain>
    </source>
</reference>
<gene>
    <name evidence="4" type="ORF">BSAL_09895</name>
</gene>
<dbReference type="Proteomes" id="UP000051952">
    <property type="component" value="Unassembled WGS sequence"/>
</dbReference>
<feature type="domain" description="Fibronectin type-III" evidence="3">
    <location>
        <begin position="2148"/>
        <end position="2240"/>
    </location>
</feature>
<protein>
    <recommendedName>
        <fullName evidence="3">Fibronectin type-III domain-containing protein</fullName>
    </recommendedName>
</protein>
<feature type="region of interest" description="Disordered" evidence="2">
    <location>
        <begin position="2239"/>
        <end position="2268"/>
    </location>
</feature>
<organism evidence="4 5">
    <name type="scientific">Bodo saltans</name>
    <name type="common">Flagellated protozoan</name>
    <dbReference type="NCBI Taxonomy" id="75058"/>
    <lineage>
        <taxon>Eukaryota</taxon>
        <taxon>Discoba</taxon>
        <taxon>Euglenozoa</taxon>
        <taxon>Kinetoplastea</taxon>
        <taxon>Metakinetoplastina</taxon>
        <taxon>Eubodonida</taxon>
        <taxon>Bodonidae</taxon>
        <taxon>Bodo</taxon>
    </lineage>
</organism>
<accession>A0A0S4JDY5</accession>
<dbReference type="PANTHER" id="PTHR46708">
    <property type="entry name" value="TENASCIN"/>
    <property type="match status" value="1"/>
</dbReference>
<feature type="region of interest" description="Disordered" evidence="2">
    <location>
        <begin position="2307"/>
        <end position="2344"/>
    </location>
</feature>
<dbReference type="PROSITE" id="PS50853">
    <property type="entry name" value="FN3"/>
    <property type="match status" value="7"/>
</dbReference>
<feature type="domain" description="Fibronectin type-III" evidence="3">
    <location>
        <begin position="664"/>
        <end position="763"/>
    </location>
</feature>
<dbReference type="CDD" id="cd00063">
    <property type="entry name" value="FN3"/>
    <property type="match status" value="7"/>
</dbReference>
<dbReference type="InterPro" id="IPR036116">
    <property type="entry name" value="FN3_sf"/>
</dbReference>
<feature type="domain" description="Fibronectin type-III" evidence="3">
    <location>
        <begin position="1784"/>
        <end position="1896"/>
    </location>
</feature>
<name>A0A0S4JDY5_BODSA</name>
<feature type="compositionally biased region" description="Low complexity" evidence="2">
    <location>
        <begin position="1082"/>
        <end position="1095"/>
    </location>
</feature>